<gene>
    <name evidence="2" type="ORF">Sangu_2716900</name>
</gene>
<evidence type="ECO:0000256" key="1">
    <source>
        <dbReference type="SAM" id="MobiDB-lite"/>
    </source>
</evidence>
<name>A0AAW2IZR7_9LAMI</name>
<sequence length="66" mass="6939">MPFLSTPKLLEGLTTAGKEIRADRPEEDSLPIPIDSPSSSSLTSFSCSGIGERSSDISSLEEALLA</sequence>
<dbReference type="EMBL" id="JACGWK010001511">
    <property type="protein sequence ID" value="KAL0286885.1"/>
    <property type="molecule type" value="Genomic_DNA"/>
</dbReference>
<feature type="region of interest" description="Disordered" evidence="1">
    <location>
        <begin position="14"/>
        <end position="66"/>
    </location>
</feature>
<protein>
    <submittedName>
        <fullName evidence="2">Uncharacterized protein</fullName>
    </submittedName>
</protein>
<evidence type="ECO:0000313" key="2">
    <source>
        <dbReference type="EMBL" id="KAL0286885.1"/>
    </source>
</evidence>
<accession>A0AAW2IZR7</accession>
<reference evidence="2" key="1">
    <citation type="submission" date="2020-06" db="EMBL/GenBank/DDBJ databases">
        <authorList>
            <person name="Li T."/>
            <person name="Hu X."/>
            <person name="Zhang T."/>
            <person name="Song X."/>
            <person name="Zhang H."/>
            <person name="Dai N."/>
            <person name="Sheng W."/>
            <person name="Hou X."/>
            <person name="Wei L."/>
        </authorList>
    </citation>
    <scope>NUCLEOTIDE SEQUENCE</scope>
    <source>
        <strain evidence="2">G01</strain>
        <tissue evidence="2">Leaf</tissue>
    </source>
</reference>
<feature type="compositionally biased region" description="Low complexity" evidence="1">
    <location>
        <begin position="30"/>
        <end position="48"/>
    </location>
</feature>
<dbReference type="AlphaFoldDB" id="A0AAW2IZR7"/>
<organism evidence="2">
    <name type="scientific">Sesamum angustifolium</name>
    <dbReference type="NCBI Taxonomy" id="2727405"/>
    <lineage>
        <taxon>Eukaryota</taxon>
        <taxon>Viridiplantae</taxon>
        <taxon>Streptophyta</taxon>
        <taxon>Embryophyta</taxon>
        <taxon>Tracheophyta</taxon>
        <taxon>Spermatophyta</taxon>
        <taxon>Magnoliopsida</taxon>
        <taxon>eudicotyledons</taxon>
        <taxon>Gunneridae</taxon>
        <taxon>Pentapetalae</taxon>
        <taxon>asterids</taxon>
        <taxon>lamiids</taxon>
        <taxon>Lamiales</taxon>
        <taxon>Pedaliaceae</taxon>
        <taxon>Sesamum</taxon>
    </lineage>
</organism>
<reference evidence="2" key="2">
    <citation type="journal article" date="2024" name="Plant">
        <title>Genomic evolution and insights into agronomic trait innovations of Sesamum species.</title>
        <authorList>
            <person name="Miao H."/>
            <person name="Wang L."/>
            <person name="Qu L."/>
            <person name="Liu H."/>
            <person name="Sun Y."/>
            <person name="Le M."/>
            <person name="Wang Q."/>
            <person name="Wei S."/>
            <person name="Zheng Y."/>
            <person name="Lin W."/>
            <person name="Duan Y."/>
            <person name="Cao H."/>
            <person name="Xiong S."/>
            <person name="Wang X."/>
            <person name="Wei L."/>
            <person name="Li C."/>
            <person name="Ma Q."/>
            <person name="Ju M."/>
            <person name="Zhao R."/>
            <person name="Li G."/>
            <person name="Mu C."/>
            <person name="Tian Q."/>
            <person name="Mei H."/>
            <person name="Zhang T."/>
            <person name="Gao T."/>
            <person name="Zhang H."/>
        </authorList>
    </citation>
    <scope>NUCLEOTIDE SEQUENCE</scope>
    <source>
        <strain evidence="2">G01</strain>
    </source>
</reference>
<comment type="caution">
    <text evidence="2">The sequence shown here is derived from an EMBL/GenBank/DDBJ whole genome shotgun (WGS) entry which is preliminary data.</text>
</comment>
<proteinExistence type="predicted"/>